<dbReference type="GO" id="GO:0046938">
    <property type="term" value="P:phytochelatin biosynthetic process"/>
    <property type="evidence" value="ECO:0007669"/>
    <property type="project" value="InterPro"/>
</dbReference>
<keyword evidence="4" id="KW-0479">Metal-binding</keyword>
<evidence type="ECO:0000256" key="3">
    <source>
        <dbReference type="ARBA" id="ARBA00022679"/>
    </source>
</evidence>
<feature type="compositionally biased region" description="Basic and acidic residues" evidence="5">
    <location>
        <begin position="628"/>
        <end position="646"/>
    </location>
</feature>
<dbReference type="Gene3D" id="1.10.510.10">
    <property type="entry name" value="Transferase(Phosphotransferase) domain 1"/>
    <property type="match status" value="1"/>
</dbReference>
<dbReference type="GO" id="GO:0010038">
    <property type="term" value="P:response to metal ion"/>
    <property type="evidence" value="ECO:0007669"/>
    <property type="project" value="InterPro"/>
</dbReference>
<reference evidence="8" key="1">
    <citation type="submission" date="2021-07" db="EMBL/GenBank/DDBJ databases">
        <title>Draft genome of Mortierella alpina, strain LL118, isolated from an aspen leaf litter sample.</title>
        <authorList>
            <person name="Yang S."/>
            <person name="Vinatzer B.A."/>
        </authorList>
    </citation>
    <scope>NUCLEOTIDE SEQUENCE</scope>
    <source>
        <strain evidence="8">LL118</strain>
    </source>
</reference>
<dbReference type="GO" id="GO:0005524">
    <property type="term" value="F:ATP binding"/>
    <property type="evidence" value="ECO:0007669"/>
    <property type="project" value="InterPro"/>
</dbReference>
<evidence type="ECO:0000259" key="7">
    <source>
        <dbReference type="PROSITE" id="PS51443"/>
    </source>
</evidence>
<keyword evidence="2" id="KW-0104">Cadmium</keyword>
<evidence type="ECO:0000256" key="4">
    <source>
        <dbReference type="ARBA" id="ARBA00022723"/>
    </source>
</evidence>
<sequence>MSVYAHQDALTNIEAIRPPSRRNHFTILAKACVGSEILLLQQVHYAQNGQRPDMESWFQVLASDNSGTHEDSHLVPVHGTLTGSPPSEITPLHIPVSYACTHVLNRPIHVVTYYPRGSLRKCLDRGEFLMQASKGPTPNRPNKLAILKDIATALHYIQCNFSGQQHGAVSSDNIFLDNNGQAFLSWHHAGATLQDFCSGKAQHWRWFTPYALSQLQLTLQDPGKRDPLDVLELEMDDMYSFGVLAWELAVEERPYEGTDLPVFLRTRNDIERRFIRTAPDALQQLIQQCLLSDRDKRPSWCDLISTLNTLMAEPLYAMPHPTTDAQQTTSVTTLQGSASSSEADEKSKVVEMMETVLSSTFYRRDLPAHLHSFTSAAGKRLFREMILAGNGECFFRLCTSFNTQSDPAFCGVSSLSMVLNALEIDPRKQWRGVWRWYSDEQLDCCASVDVMKQKGITFNQFSCLARCHARVVTKRADRHTLEEFRRDIQAVARSDESHLVLSFSRAALGQTGSGHFSPIGGYHAGEDKVLVLDTARFKYPPFYATVTELWNSLLPEDPETGLCRGYFLISTTAKQKLDIQRKRLQALSGLHSPDMYSSASSSSVSLPSQSDDIPDDKATLEFSVPVEDGDKPECDCDCKEKRATST</sequence>
<dbReference type="InterPro" id="IPR011009">
    <property type="entry name" value="Kinase-like_dom_sf"/>
</dbReference>
<comment type="caution">
    <text evidence="8">The sequence shown here is derived from an EMBL/GenBank/DDBJ whole genome shotgun (WGS) entry which is preliminary data.</text>
</comment>
<feature type="compositionally biased region" description="Low complexity" evidence="5">
    <location>
        <begin position="322"/>
        <end position="341"/>
    </location>
</feature>
<dbReference type="FunFam" id="3.90.70.30:FF:000001">
    <property type="entry name" value="Glutathione gamma-glutamylcysteinyltransferase 1"/>
    <property type="match status" value="1"/>
</dbReference>
<dbReference type="InterPro" id="IPR040409">
    <property type="entry name" value="PCS-like"/>
</dbReference>
<dbReference type="InterPro" id="IPR007719">
    <property type="entry name" value="PCS_N"/>
</dbReference>
<dbReference type="GO" id="GO:0046872">
    <property type="term" value="F:metal ion binding"/>
    <property type="evidence" value="ECO:0007669"/>
    <property type="project" value="UniProtKB-KW"/>
</dbReference>
<dbReference type="Gene3D" id="3.90.70.30">
    <property type="entry name" value="Phytochelatin synthase, N-terminal domain"/>
    <property type="match status" value="1"/>
</dbReference>
<feature type="domain" description="Protein kinase" evidence="6">
    <location>
        <begin position="1"/>
        <end position="316"/>
    </location>
</feature>
<evidence type="ECO:0000256" key="2">
    <source>
        <dbReference type="ARBA" id="ARBA00022539"/>
    </source>
</evidence>
<dbReference type="Pfam" id="PF05023">
    <property type="entry name" value="Phytochelatin"/>
    <property type="match status" value="1"/>
</dbReference>
<dbReference type="Pfam" id="PF07714">
    <property type="entry name" value="PK_Tyr_Ser-Thr"/>
    <property type="match status" value="1"/>
</dbReference>
<evidence type="ECO:0000313" key="8">
    <source>
        <dbReference type="EMBL" id="KAG9326331.1"/>
    </source>
</evidence>
<organism evidence="8 9">
    <name type="scientific">Mortierella alpina</name>
    <name type="common">Oleaginous fungus</name>
    <name type="synonym">Mortierella renispora</name>
    <dbReference type="NCBI Taxonomy" id="64518"/>
    <lineage>
        <taxon>Eukaryota</taxon>
        <taxon>Fungi</taxon>
        <taxon>Fungi incertae sedis</taxon>
        <taxon>Mucoromycota</taxon>
        <taxon>Mortierellomycotina</taxon>
        <taxon>Mortierellomycetes</taxon>
        <taxon>Mortierellales</taxon>
        <taxon>Mortierellaceae</taxon>
        <taxon>Mortierella</taxon>
    </lineage>
</organism>
<feature type="region of interest" description="Disordered" evidence="5">
    <location>
        <begin position="592"/>
        <end position="646"/>
    </location>
</feature>
<feature type="domain" description="Peptidase C83" evidence="7">
    <location>
        <begin position="356"/>
        <end position="574"/>
    </location>
</feature>
<dbReference type="EC" id="2.3.2.15" evidence="1"/>
<dbReference type="InterPro" id="IPR038765">
    <property type="entry name" value="Papain-like_cys_pep_sf"/>
</dbReference>
<dbReference type="SUPFAM" id="SSF54001">
    <property type="entry name" value="Cysteine proteinases"/>
    <property type="match status" value="1"/>
</dbReference>
<keyword evidence="3" id="KW-0808">Transferase</keyword>
<feature type="region of interest" description="Disordered" evidence="5">
    <location>
        <begin position="322"/>
        <end position="345"/>
    </location>
</feature>
<dbReference type="InterPro" id="IPR038156">
    <property type="entry name" value="PCS_N_sf"/>
</dbReference>
<dbReference type="InterPro" id="IPR000719">
    <property type="entry name" value="Prot_kinase_dom"/>
</dbReference>
<dbReference type="AlphaFoldDB" id="A0A9P8D0Z7"/>
<protein>
    <recommendedName>
        <fullName evidence="1">glutathione gamma-glutamylcysteinyltransferase</fullName>
        <ecNumber evidence="1">2.3.2.15</ecNumber>
    </recommendedName>
</protein>
<feature type="compositionally biased region" description="Low complexity" evidence="5">
    <location>
        <begin position="597"/>
        <end position="610"/>
    </location>
</feature>
<evidence type="ECO:0000259" key="6">
    <source>
        <dbReference type="PROSITE" id="PS50011"/>
    </source>
</evidence>
<proteinExistence type="predicted"/>
<dbReference type="GO" id="GO:0004672">
    <property type="term" value="F:protein kinase activity"/>
    <property type="evidence" value="ECO:0007669"/>
    <property type="project" value="InterPro"/>
</dbReference>
<evidence type="ECO:0000256" key="1">
    <source>
        <dbReference type="ARBA" id="ARBA00012468"/>
    </source>
</evidence>
<accession>A0A9P8D0Z7</accession>
<dbReference type="PROSITE" id="PS50011">
    <property type="entry name" value="PROTEIN_KINASE_DOM"/>
    <property type="match status" value="1"/>
</dbReference>
<dbReference type="EMBL" id="JAIFTL010000021">
    <property type="protein sequence ID" value="KAG9326331.1"/>
    <property type="molecule type" value="Genomic_DNA"/>
</dbReference>
<evidence type="ECO:0000256" key="5">
    <source>
        <dbReference type="SAM" id="MobiDB-lite"/>
    </source>
</evidence>
<dbReference type="GO" id="GO:0016756">
    <property type="term" value="F:glutathione gamma-glutamylcysteinyltransferase activity"/>
    <property type="evidence" value="ECO:0007669"/>
    <property type="project" value="UniProtKB-EC"/>
</dbReference>
<dbReference type="PROSITE" id="PS51443">
    <property type="entry name" value="PCS"/>
    <property type="match status" value="1"/>
</dbReference>
<dbReference type="SUPFAM" id="SSF56112">
    <property type="entry name" value="Protein kinase-like (PK-like)"/>
    <property type="match status" value="1"/>
</dbReference>
<name>A0A9P8D0Z7_MORAP</name>
<gene>
    <name evidence="8" type="ORF">KVV02_003682</name>
</gene>
<dbReference type="PANTHER" id="PTHR33447">
    <property type="entry name" value="GLUTATHIONE GAMMA-GLUTAMYLCYSTEINYLTRANSFERASE"/>
    <property type="match status" value="1"/>
</dbReference>
<evidence type="ECO:0000313" key="9">
    <source>
        <dbReference type="Proteomes" id="UP000717515"/>
    </source>
</evidence>
<dbReference type="InterPro" id="IPR001245">
    <property type="entry name" value="Ser-Thr/Tyr_kinase_cat_dom"/>
</dbReference>
<dbReference type="Proteomes" id="UP000717515">
    <property type="component" value="Unassembled WGS sequence"/>
</dbReference>